<evidence type="ECO:0000313" key="2">
    <source>
        <dbReference type="Proteomes" id="UP001469365"/>
    </source>
</evidence>
<name>A0ABU9DUV2_9BACL</name>
<dbReference type="GO" id="GO:0008168">
    <property type="term" value="F:methyltransferase activity"/>
    <property type="evidence" value="ECO:0007669"/>
    <property type="project" value="UniProtKB-KW"/>
</dbReference>
<dbReference type="EMBL" id="JBBPCC010000033">
    <property type="protein sequence ID" value="MEK8132655.1"/>
    <property type="molecule type" value="Genomic_DNA"/>
</dbReference>
<dbReference type="Pfam" id="PF13578">
    <property type="entry name" value="Methyltransf_24"/>
    <property type="match status" value="1"/>
</dbReference>
<protein>
    <submittedName>
        <fullName evidence="1">Class I SAM-dependent methyltransferase</fullName>
        <ecNumber evidence="1">2.1.1.-</ecNumber>
    </submittedName>
</protein>
<gene>
    <name evidence="1" type="ORF">WMW72_32715</name>
</gene>
<dbReference type="GO" id="GO:0032259">
    <property type="term" value="P:methylation"/>
    <property type="evidence" value="ECO:0007669"/>
    <property type="project" value="UniProtKB-KW"/>
</dbReference>
<dbReference type="InterPro" id="IPR029063">
    <property type="entry name" value="SAM-dependent_MTases_sf"/>
</dbReference>
<keyword evidence="1" id="KW-0489">Methyltransferase</keyword>
<dbReference type="EC" id="2.1.1.-" evidence="1"/>
<dbReference type="Gene3D" id="3.40.50.150">
    <property type="entry name" value="Vaccinia Virus protein VP39"/>
    <property type="match status" value="1"/>
</dbReference>
<evidence type="ECO:0000313" key="1">
    <source>
        <dbReference type="EMBL" id="MEK8132655.1"/>
    </source>
</evidence>
<reference evidence="1 2" key="1">
    <citation type="submission" date="2024-04" db="EMBL/GenBank/DDBJ databases">
        <title>draft genome sequnece of Paenibacillus filicis.</title>
        <authorList>
            <person name="Kim D.-U."/>
        </authorList>
    </citation>
    <scope>NUCLEOTIDE SEQUENCE [LARGE SCALE GENOMIC DNA]</scope>
    <source>
        <strain evidence="1 2">KACC14197</strain>
    </source>
</reference>
<dbReference type="RefSeq" id="WP_341419793.1">
    <property type="nucleotide sequence ID" value="NZ_JBBPCC010000033.1"/>
</dbReference>
<comment type="caution">
    <text evidence="1">The sequence shown here is derived from an EMBL/GenBank/DDBJ whole genome shotgun (WGS) entry which is preliminary data.</text>
</comment>
<keyword evidence="2" id="KW-1185">Reference proteome</keyword>
<accession>A0ABU9DUV2</accession>
<organism evidence="1 2">
    <name type="scientific">Paenibacillus filicis</name>
    <dbReference type="NCBI Taxonomy" id="669464"/>
    <lineage>
        <taxon>Bacteria</taxon>
        <taxon>Bacillati</taxon>
        <taxon>Bacillota</taxon>
        <taxon>Bacilli</taxon>
        <taxon>Bacillales</taxon>
        <taxon>Paenibacillaceae</taxon>
        <taxon>Paenibacillus</taxon>
    </lineage>
</organism>
<keyword evidence="1" id="KW-0808">Transferase</keyword>
<dbReference type="SUPFAM" id="SSF53335">
    <property type="entry name" value="S-adenosyl-L-methionine-dependent methyltransferases"/>
    <property type="match status" value="1"/>
</dbReference>
<proteinExistence type="predicted"/>
<sequence length="232" mass="26678">MHRFWEKVIKPIVIAAQPKIIVEIGSLTGLNTFKVLDYCKHSEAELIIVEPAPQYNYDLLKAYYGDHVTLLQKFSLDALPEIPKYDLLLVDGDHNWYTVYHELKLAEKMAEQSGSFPIILFHDTNWPYGRRDMYYFPESIPEEFRKTYERKGMQPGVSELLESGGFNNIALNAVYEHGERNGVLTAIEDFVKESPFSLRYYDLYSNNGLGIIVPESSSIRKVLPYILESSGL</sequence>
<dbReference type="Proteomes" id="UP001469365">
    <property type="component" value="Unassembled WGS sequence"/>
</dbReference>